<evidence type="ECO:0000313" key="2">
    <source>
        <dbReference type="EMBL" id="TGG37106.1"/>
    </source>
</evidence>
<dbReference type="EMBL" id="SJSA01000002">
    <property type="protein sequence ID" value="TGG37106.1"/>
    <property type="molecule type" value="Genomic_DNA"/>
</dbReference>
<evidence type="ECO:0000313" key="3">
    <source>
        <dbReference type="Proteomes" id="UP000297635"/>
    </source>
</evidence>
<name>A0A4Z0V5T9_9BACT</name>
<dbReference type="GeneID" id="82151094"/>
<organism evidence="2 3">
    <name type="scientific">Duncaniella freteri</name>
    <dbReference type="NCBI Taxonomy" id="2530391"/>
    <lineage>
        <taxon>Bacteria</taxon>
        <taxon>Pseudomonadati</taxon>
        <taxon>Bacteroidota</taxon>
        <taxon>Bacteroidia</taxon>
        <taxon>Bacteroidales</taxon>
        <taxon>Muribaculaceae</taxon>
        <taxon>Duncaniella</taxon>
    </lineage>
</organism>
<evidence type="ECO:0000256" key="1">
    <source>
        <dbReference type="SAM" id="MobiDB-lite"/>
    </source>
</evidence>
<dbReference type="InterPro" id="IPR009279">
    <property type="entry name" value="Portal_Mu"/>
</dbReference>
<feature type="region of interest" description="Disordered" evidence="1">
    <location>
        <begin position="395"/>
        <end position="449"/>
    </location>
</feature>
<feature type="region of interest" description="Disordered" evidence="1">
    <location>
        <begin position="1"/>
        <end position="31"/>
    </location>
</feature>
<sequence>MSKRKRNPGDRPGMITSGGNMPRPGQSRPNVITLTQPRRFGIDIADYMAAIRSAENVDLPSRYRLYDMYSDILMDSHLSCVIEKRRNAVLCSDIEFRRDGKPDDRMNEQIRSPWFSRLVSDIIDARFWGFTLCQFFKDGEWIDYTLVPRKHADPVRRIILRHQTDITGIAWDEYPDLLFVGRPDDLGLLAKAAPWVIYKRNTTGDWSQFSEIFGMPIQEYTYDTDDDGSRERAISDAANVGSLATFVHGKDTSLNLIEAGNKTGSADVYERLCERCNNEISKLFLGNTLTTESSDNGTQALGTVHKKGEDAIARADRLYVLDVLNYEAAEIFARMGIDTAGGEFCYPEKRDLDPTSKINILTQLRNGFNLPVDDDYLYEEFGVSKPAGYERIKREEEERRTLETEVAKRKAGQIPQKDGDTDDDPDKDNNPENGENGDNKDLPEPTEKQKKTFKNWLKSFFVRAPWDTGADLGW</sequence>
<comment type="caution">
    <text evidence="2">The sequence shown here is derived from an EMBL/GenBank/DDBJ whole genome shotgun (WGS) entry which is preliminary data.</text>
</comment>
<feature type="compositionally biased region" description="Basic and acidic residues" evidence="1">
    <location>
        <begin position="395"/>
        <end position="408"/>
    </location>
</feature>
<accession>A0A4Z0V5T9</accession>
<gene>
    <name evidence="2" type="ORF">EZ315_14995</name>
</gene>
<dbReference type="RefSeq" id="WP_135472785.1">
    <property type="nucleotide sequence ID" value="NZ_CASJDB010000009.1"/>
</dbReference>
<reference evidence="2 3" key="1">
    <citation type="submission" date="2019-02" db="EMBL/GenBank/DDBJ databases">
        <title>Isolation and identification of novel species under the genus Muribaculum.</title>
        <authorList>
            <person name="Miyake S."/>
            <person name="Ding Y."/>
            <person name="Low A."/>
            <person name="Soh M."/>
            <person name="Seedorf H."/>
        </authorList>
    </citation>
    <scope>NUCLEOTIDE SEQUENCE [LARGE SCALE GENOMIC DNA]</scope>
    <source>
        <strain evidence="2 3">TLL-A3</strain>
    </source>
</reference>
<protein>
    <submittedName>
        <fullName evidence="2">DUF935 family protein</fullName>
    </submittedName>
</protein>
<dbReference type="AlphaFoldDB" id="A0A4Z0V5T9"/>
<dbReference type="Proteomes" id="UP000297635">
    <property type="component" value="Unassembled WGS sequence"/>
</dbReference>
<proteinExistence type="predicted"/>
<dbReference type="Pfam" id="PF06074">
    <property type="entry name" value="Portal_Mu"/>
    <property type="match status" value="1"/>
</dbReference>
<keyword evidence="3" id="KW-1185">Reference proteome</keyword>
<feature type="compositionally biased region" description="Basic and acidic residues" evidence="1">
    <location>
        <begin position="437"/>
        <end position="449"/>
    </location>
</feature>